<evidence type="ECO:0000256" key="1">
    <source>
        <dbReference type="ARBA" id="ARBA00022574"/>
    </source>
</evidence>
<dbReference type="InterPro" id="IPR015943">
    <property type="entry name" value="WD40/YVTN_repeat-like_dom_sf"/>
</dbReference>
<feature type="compositionally biased region" description="Low complexity" evidence="4">
    <location>
        <begin position="173"/>
        <end position="183"/>
    </location>
</feature>
<comment type="similarity">
    <text evidence="3">Belongs to the WD repeat PROPPIN family.</text>
</comment>
<dbReference type="Pfam" id="PF21032">
    <property type="entry name" value="PROPPIN"/>
    <property type="match status" value="1"/>
</dbReference>
<name>A0ABQ8ZA84_9EUKA</name>
<dbReference type="EMBL" id="JAOAOG010000028">
    <property type="protein sequence ID" value="KAJ6253790.1"/>
    <property type="molecule type" value="Genomic_DNA"/>
</dbReference>
<keyword evidence="2" id="KW-0677">Repeat</keyword>
<evidence type="ECO:0000313" key="5">
    <source>
        <dbReference type="EMBL" id="KAJ6253790.1"/>
    </source>
</evidence>
<proteinExistence type="inferred from homology"/>
<feature type="compositionally biased region" description="Basic and acidic residues" evidence="4">
    <location>
        <begin position="185"/>
        <end position="227"/>
    </location>
</feature>
<gene>
    <name evidence="5" type="ORF">M0813_13207</name>
</gene>
<dbReference type="Gene3D" id="2.130.10.10">
    <property type="entry name" value="YVTN repeat-like/Quinoprotein amine dehydrogenase"/>
    <property type="match status" value="1"/>
</dbReference>
<accession>A0ABQ8ZA84</accession>
<dbReference type="SUPFAM" id="SSF50978">
    <property type="entry name" value="WD40 repeat-like"/>
    <property type="match status" value="1"/>
</dbReference>
<evidence type="ECO:0000256" key="3">
    <source>
        <dbReference type="ARBA" id="ARBA00025740"/>
    </source>
</evidence>
<feature type="compositionally biased region" description="Basic and acidic residues" evidence="4">
    <location>
        <begin position="244"/>
        <end position="253"/>
    </location>
</feature>
<dbReference type="InterPro" id="IPR036322">
    <property type="entry name" value="WD40_repeat_dom_sf"/>
</dbReference>
<evidence type="ECO:0000313" key="6">
    <source>
        <dbReference type="Proteomes" id="UP001150062"/>
    </source>
</evidence>
<evidence type="ECO:0000256" key="4">
    <source>
        <dbReference type="SAM" id="MobiDB-lite"/>
    </source>
</evidence>
<feature type="region of interest" description="Disordered" evidence="4">
    <location>
        <begin position="166"/>
        <end position="253"/>
    </location>
</feature>
<dbReference type="InterPro" id="IPR048720">
    <property type="entry name" value="PROPPIN"/>
</dbReference>
<feature type="compositionally biased region" description="Basic residues" evidence="4">
    <location>
        <begin position="228"/>
        <end position="243"/>
    </location>
</feature>
<keyword evidence="6" id="KW-1185">Reference proteome</keyword>
<dbReference type="SMART" id="SM00320">
    <property type="entry name" value="WD40"/>
    <property type="match status" value="2"/>
</dbReference>
<dbReference type="InterPro" id="IPR001680">
    <property type="entry name" value="WD40_rpt"/>
</dbReference>
<reference evidence="5" key="1">
    <citation type="submission" date="2022-08" db="EMBL/GenBank/DDBJ databases">
        <title>Novel sulfate-reducing endosymbionts in the free-living metamonad Anaeramoeba.</title>
        <authorList>
            <person name="Jerlstrom-Hultqvist J."/>
            <person name="Cepicka I."/>
            <person name="Gallot-Lavallee L."/>
            <person name="Salas-Leiva D."/>
            <person name="Curtis B.A."/>
            <person name="Zahonova K."/>
            <person name="Pipaliya S."/>
            <person name="Dacks J."/>
            <person name="Roger A.J."/>
        </authorList>
    </citation>
    <scope>NUCLEOTIDE SEQUENCE</scope>
    <source>
        <strain evidence="5">Schooner1</strain>
    </source>
</reference>
<organism evidence="5 6">
    <name type="scientific">Anaeramoeba flamelloides</name>
    <dbReference type="NCBI Taxonomy" id="1746091"/>
    <lineage>
        <taxon>Eukaryota</taxon>
        <taxon>Metamonada</taxon>
        <taxon>Anaeramoebidae</taxon>
        <taxon>Anaeramoeba</taxon>
    </lineage>
</organism>
<dbReference type="PANTHER" id="PTHR11227">
    <property type="entry name" value="WD-REPEAT PROTEIN INTERACTING WITH PHOSPHOINOSIDES WIPI -RELATED"/>
    <property type="match status" value="1"/>
</dbReference>
<comment type="caution">
    <text evidence="5">The sequence shown here is derived from an EMBL/GenBank/DDBJ whole genome shotgun (WGS) entry which is preliminary data.</text>
</comment>
<evidence type="ECO:0000256" key="2">
    <source>
        <dbReference type="ARBA" id="ARBA00022737"/>
    </source>
</evidence>
<dbReference type="Proteomes" id="UP001150062">
    <property type="component" value="Unassembled WGS sequence"/>
</dbReference>
<sequence length="428" mass="48687">MSNEKKKEMPFSLNRFGTYFTVSTDQCWSVYQCTPFQRKFQRKIEGGFSNVSMLSNSNIFALVGNDQSSEYSKKNLFIYDDSEQTNLLQLKFNEPIVSAYISHNEIFVIFKNGIQVYSLNTLELVLQTKCYENPNGLFDFAEDTKTNKFKCFVTLGPTKGTVAIKRGPLIGGNNKNNNQNNNNLKQEDGKYSTGEKEKEKGKEKDKEKEKEVEKESEKIEEKIEDSKKKKKKKKKNRIKRKKQRSESTDFVENKDSCLGDNSLILKVSNDPIQQVTLSSCGRIIAVCSNKGTNIKIYSTENGQLITKKKRGTKRGTICSLAFNIDSNFLAAASLRGTIHVFTLYDVKNALYTNSIHSENLEKPLLVSKNKRANCKGAVDKDLYSKVAFNFSHEIIVLQNNGQFYKFEINLQSPELSLITKLGFVNSIH</sequence>
<keyword evidence="1" id="KW-0853">WD repeat</keyword>
<protein>
    <submittedName>
        <fullName evidence="5">Wd repeat domain phosphoinositide-interacting protein</fullName>
    </submittedName>
</protein>